<sequence length="40" mass="4734">MLMDLISFFSCFLESSNNTSTMMLMYKSSQSITYPNRWDI</sequence>
<dbReference type="HOGENOM" id="CLU_3291307_0_0_9"/>
<dbReference type="STRING" id="525309.HMPREF0494_0020"/>
<reference evidence="1 2" key="1">
    <citation type="submission" date="2009-09" db="EMBL/GenBank/DDBJ databases">
        <authorList>
            <person name="Qin X."/>
            <person name="Bachman B."/>
            <person name="Battles P."/>
            <person name="Bell A."/>
            <person name="Bess C."/>
            <person name="Bickham C."/>
            <person name="Chaboub L."/>
            <person name="Chen D."/>
            <person name="Coyle M."/>
            <person name="Deiros D.R."/>
            <person name="Dinh H."/>
            <person name="Forbes L."/>
            <person name="Fowler G."/>
            <person name="Francisco L."/>
            <person name="Fu Q."/>
            <person name="Gubbala S."/>
            <person name="Hale W."/>
            <person name="Han Y."/>
            <person name="Hemphill L."/>
            <person name="Highlander S.K."/>
            <person name="Hirani K."/>
            <person name="Hogues M."/>
            <person name="Jackson L."/>
            <person name="Jakkamsetti A."/>
            <person name="Javaid M."/>
            <person name="Jiang H."/>
            <person name="Korchina V."/>
            <person name="Kovar C."/>
            <person name="Lara F."/>
            <person name="Lee S."/>
            <person name="Mata R."/>
            <person name="Mathew T."/>
            <person name="Moen C."/>
            <person name="Morales K."/>
            <person name="Munidasa M."/>
            <person name="Nazareth L."/>
            <person name="Ngo R."/>
            <person name="Nguyen L."/>
            <person name="Okwuonu G."/>
            <person name="Ongeri F."/>
            <person name="Patil S."/>
            <person name="Petrosino J."/>
            <person name="Pham C."/>
            <person name="Pham P."/>
            <person name="Pu L.-L."/>
            <person name="Puazo M."/>
            <person name="Raj R."/>
            <person name="Reid J."/>
            <person name="Rouhana J."/>
            <person name="Saada N."/>
            <person name="Shang Y."/>
            <person name="Simmons D."/>
            <person name="Thornton R."/>
            <person name="Warren J."/>
            <person name="Weissenberger G."/>
            <person name="Zhang J."/>
            <person name="Zhang L."/>
            <person name="Zhou C."/>
            <person name="Zhu D."/>
            <person name="Muzny D."/>
            <person name="Worley K."/>
            <person name="Gibbs R."/>
        </authorList>
    </citation>
    <scope>NUCLEOTIDE SEQUENCE [LARGE SCALE GENOMIC DNA]</scope>
    <source>
        <strain evidence="1 2">DSM 16041</strain>
    </source>
</reference>
<protein>
    <submittedName>
        <fullName evidence="1">Uncharacterized protein</fullName>
    </submittedName>
</protein>
<evidence type="ECO:0000313" key="1">
    <source>
        <dbReference type="EMBL" id="EEW54817.1"/>
    </source>
</evidence>
<dbReference type="AlphaFoldDB" id="C8P3V9"/>
<comment type="caution">
    <text evidence="1">The sequence shown here is derived from an EMBL/GenBank/DDBJ whole genome shotgun (WGS) entry which is preliminary data.</text>
</comment>
<accession>C8P3V9</accession>
<name>C8P3V9_9LACO</name>
<dbReference type="Proteomes" id="UP000003675">
    <property type="component" value="Unassembled WGS sequence"/>
</dbReference>
<evidence type="ECO:0000313" key="2">
    <source>
        <dbReference type="Proteomes" id="UP000003675"/>
    </source>
</evidence>
<dbReference type="EMBL" id="ACLL01000001">
    <property type="protein sequence ID" value="EEW54817.1"/>
    <property type="molecule type" value="Genomic_DNA"/>
</dbReference>
<proteinExistence type="predicted"/>
<gene>
    <name evidence="1" type="ORF">HMPREF0494_0020</name>
</gene>
<organism evidence="1 2">
    <name type="scientific">Limosilactobacillus antri DSM 16041</name>
    <dbReference type="NCBI Taxonomy" id="525309"/>
    <lineage>
        <taxon>Bacteria</taxon>
        <taxon>Bacillati</taxon>
        <taxon>Bacillota</taxon>
        <taxon>Bacilli</taxon>
        <taxon>Lactobacillales</taxon>
        <taxon>Lactobacillaceae</taxon>
        <taxon>Limosilactobacillus</taxon>
    </lineage>
</organism>